<dbReference type="SUPFAM" id="SSF111126">
    <property type="entry name" value="Ligand-binding domain in the NO signalling and Golgi transport"/>
    <property type="match status" value="1"/>
</dbReference>
<dbReference type="Proteomes" id="UP000664554">
    <property type="component" value="Unassembled WGS sequence"/>
</dbReference>
<feature type="compositionally biased region" description="Basic and acidic residues" evidence="3">
    <location>
        <begin position="26"/>
        <end position="35"/>
    </location>
</feature>
<evidence type="ECO:0000256" key="1">
    <source>
        <dbReference type="ARBA" id="ARBA00022741"/>
    </source>
</evidence>
<keyword evidence="6" id="KW-1185">Reference proteome</keyword>
<dbReference type="Gene3D" id="3.30.1380.20">
    <property type="entry name" value="Trafficking protein particle complex subunit 3"/>
    <property type="match status" value="1"/>
</dbReference>
<reference evidence="5 6" key="1">
    <citation type="submission" date="2021-03" db="EMBL/GenBank/DDBJ databases">
        <authorList>
            <person name="Shang D.-D."/>
            <person name="Du Z.-J."/>
            <person name="Chen G.-J."/>
        </authorList>
    </citation>
    <scope>NUCLEOTIDE SEQUENCE [LARGE SCALE GENOMIC DNA]</scope>
    <source>
        <strain evidence="5 6">F1192</strain>
    </source>
</reference>
<dbReference type="InterPro" id="IPR010523">
    <property type="entry name" value="XylR_N"/>
</dbReference>
<dbReference type="InterPro" id="IPR025662">
    <property type="entry name" value="Sigma_54_int_dom_ATP-bd_1"/>
</dbReference>
<keyword evidence="1" id="KW-0547">Nucleotide-binding</keyword>
<keyword evidence="2" id="KW-0067">ATP-binding</keyword>
<dbReference type="Pfam" id="PF02830">
    <property type="entry name" value="V4R"/>
    <property type="match status" value="1"/>
</dbReference>
<dbReference type="PANTHER" id="PTHR32071">
    <property type="entry name" value="TRANSCRIPTIONAL REGULATORY PROTEIN"/>
    <property type="match status" value="1"/>
</dbReference>
<protein>
    <submittedName>
        <fullName evidence="5">Sigma 54-interacting transcriptional regulator</fullName>
    </submittedName>
</protein>
<evidence type="ECO:0000313" key="6">
    <source>
        <dbReference type="Proteomes" id="UP000664554"/>
    </source>
</evidence>
<dbReference type="PROSITE" id="PS00675">
    <property type="entry name" value="SIGMA54_INTERACT_1"/>
    <property type="match status" value="1"/>
</dbReference>
<name>A0ABS3NRR6_9GAMM</name>
<dbReference type="RefSeq" id="WP_207992427.1">
    <property type="nucleotide sequence ID" value="NZ_JAGBKM010000048.1"/>
</dbReference>
<dbReference type="InterPro" id="IPR024096">
    <property type="entry name" value="NO_sig/Golgi_transp_ligand-bd"/>
</dbReference>
<gene>
    <name evidence="5" type="ORF">J3492_12990</name>
</gene>
<accession>A0ABS3NRR6</accession>
<dbReference type="PROSITE" id="PS50045">
    <property type="entry name" value="SIGMA54_INTERACT_4"/>
    <property type="match status" value="1"/>
</dbReference>
<dbReference type="Gene3D" id="3.40.50.300">
    <property type="entry name" value="P-loop containing nucleotide triphosphate hydrolases"/>
    <property type="match status" value="1"/>
</dbReference>
<evidence type="ECO:0000256" key="3">
    <source>
        <dbReference type="SAM" id="MobiDB-lite"/>
    </source>
</evidence>
<dbReference type="InterPro" id="IPR004096">
    <property type="entry name" value="V4R"/>
</dbReference>
<dbReference type="InterPro" id="IPR002078">
    <property type="entry name" value="Sigma_54_int"/>
</dbReference>
<dbReference type="CDD" id="cd00009">
    <property type="entry name" value="AAA"/>
    <property type="match status" value="1"/>
</dbReference>
<dbReference type="Pfam" id="PF00158">
    <property type="entry name" value="Sigma54_activat"/>
    <property type="match status" value="1"/>
</dbReference>
<dbReference type="InterPro" id="IPR027417">
    <property type="entry name" value="P-loop_NTPase"/>
</dbReference>
<proteinExistence type="predicted"/>
<evidence type="ECO:0000256" key="2">
    <source>
        <dbReference type="ARBA" id="ARBA00022840"/>
    </source>
</evidence>
<sequence length="413" mass="46370">MSNFSQKDSKFYNPLHPTPMSSGEFSFERSKKTEDSSTVDPEFSKSIEDLLTHLEFDIHAGKIWFGGQRMVLSHAHALWRLREDLNTNLGSDITQRLFFRYGYFAGLEDAEISKKLRPEGSWKEVFLAGPQLHTIRGMVKVIPDEMIVDFDSGAFFASFDWHNSFEVAYHKKFHGLADAPVCFSSLGYASGYTSYFFGRQIAFKEVQCAAMGFDHCRIEGRPLEEWDEDTDLQKFFNTERLNTELSERRSNFDELKRQNPDARIKPEGFFSAIGESPSFRKAAALTRKVAKTKATVLLQGETGVGKEVFAQALHEASDRNENPFIAINCASIPTDLVESELFGVEKGAFTGALQSRKGKIEAAHSGTLFLGGVLKSMLASNVAIIDIKEHQIKYFKVIIKLFREATGSSNGST</sequence>
<dbReference type="SMART" id="SM00989">
    <property type="entry name" value="V4R"/>
    <property type="match status" value="1"/>
</dbReference>
<feature type="region of interest" description="Disordered" evidence="3">
    <location>
        <begin position="1"/>
        <end position="40"/>
    </location>
</feature>
<evidence type="ECO:0000259" key="4">
    <source>
        <dbReference type="PROSITE" id="PS50045"/>
    </source>
</evidence>
<dbReference type="SUPFAM" id="SSF52540">
    <property type="entry name" value="P-loop containing nucleoside triphosphate hydrolases"/>
    <property type="match status" value="1"/>
</dbReference>
<dbReference type="EMBL" id="JAGBKM010000048">
    <property type="protein sequence ID" value="MBO1532100.1"/>
    <property type="molecule type" value="Genomic_DNA"/>
</dbReference>
<feature type="domain" description="Sigma-54 factor interaction" evidence="4">
    <location>
        <begin position="272"/>
        <end position="413"/>
    </location>
</feature>
<dbReference type="PANTHER" id="PTHR32071:SF57">
    <property type="entry name" value="C4-DICARBOXYLATE TRANSPORT TRANSCRIPTIONAL REGULATORY PROTEIN DCTD"/>
    <property type="match status" value="1"/>
</dbReference>
<evidence type="ECO:0000313" key="5">
    <source>
        <dbReference type="EMBL" id="MBO1532100.1"/>
    </source>
</evidence>
<organism evidence="5 6">
    <name type="scientific">Psychrobacter coccoides</name>
    <dbReference type="NCBI Taxonomy" id="2818440"/>
    <lineage>
        <taxon>Bacteria</taxon>
        <taxon>Pseudomonadati</taxon>
        <taxon>Pseudomonadota</taxon>
        <taxon>Gammaproteobacteria</taxon>
        <taxon>Moraxellales</taxon>
        <taxon>Moraxellaceae</taxon>
        <taxon>Psychrobacter</taxon>
    </lineage>
</organism>
<comment type="caution">
    <text evidence="5">The sequence shown here is derived from an EMBL/GenBank/DDBJ whole genome shotgun (WGS) entry which is preliminary data.</text>
</comment>
<dbReference type="Pfam" id="PF06505">
    <property type="entry name" value="XylR_N"/>
    <property type="match status" value="1"/>
</dbReference>